<dbReference type="PANTHER" id="PTHR30136:SF24">
    <property type="entry name" value="HTH-TYPE TRANSCRIPTIONAL REPRESSOR ALLR"/>
    <property type="match status" value="1"/>
</dbReference>
<dbReference type="SUPFAM" id="SSF55781">
    <property type="entry name" value="GAF domain-like"/>
    <property type="match status" value="1"/>
</dbReference>
<keyword evidence="1" id="KW-0805">Transcription regulation</keyword>
<sequence length="256" mass="28986">MRDMLKTLNLSIEVLKMFTKEKPVWGGRELAMAMNMNHTNLYRILETFENNGFITKDPVTKKYSLGIALWEIGMNMYDSLNIDQLCMPILDNLKDVTGETAIFTVLNGLEALTLLKAEPVNKVKFTVSRGSRSPLYVGASYRSMLAFLSEEQISKVIDEPLTAYTTNTMTNANDIRLELEKIRSCGYAISNSEYSVDVLALAMPIFNSDKKVVASITVSGPIYRFTEQRVPEFLGPLTEARNEIEGIIRRYHLNFN</sequence>
<dbReference type="Gene3D" id="3.30.450.40">
    <property type="match status" value="1"/>
</dbReference>
<dbReference type="InterPro" id="IPR050707">
    <property type="entry name" value="HTH_MetabolicPath_Reg"/>
</dbReference>
<dbReference type="KEGG" id="lsp:Bsph_4257"/>
<evidence type="ECO:0000259" key="5">
    <source>
        <dbReference type="PROSITE" id="PS51078"/>
    </source>
</evidence>
<organism evidence="6 7">
    <name type="scientific">Lysinibacillus sphaericus (strain C3-41)</name>
    <dbReference type="NCBI Taxonomy" id="444177"/>
    <lineage>
        <taxon>Bacteria</taxon>
        <taxon>Bacillati</taxon>
        <taxon>Bacillota</taxon>
        <taxon>Bacilli</taxon>
        <taxon>Bacillales</taxon>
        <taxon>Bacillaceae</taxon>
        <taxon>Lysinibacillus</taxon>
    </lineage>
</organism>
<dbReference type="Pfam" id="PF01614">
    <property type="entry name" value="IclR_C"/>
    <property type="match status" value="1"/>
</dbReference>
<reference evidence="6 7" key="1">
    <citation type="journal article" date="2008" name="J. Bacteriol.">
        <title>Complete genome sequence of the mosquitocidal bacterium Bacillus sphaericus C3-41 and comparison with those of closely related Bacillus species.</title>
        <authorList>
            <person name="Hu X."/>
            <person name="Fan W."/>
            <person name="Han B."/>
            <person name="Liu H."/>
            <person name="Zheng D."/>
            <person name="Li Q."/>
            <person name="Dong W."/>
            <person name="Yan J."/>
            <person name="Gao M."/>
            <person name="Berry C."/>
            <person name="Yuan Z."/>
        </authorList>
    </citation>
    <scope>NUCLEOTIDE SEQUENCE [LARGE SCALE GENOMIC DNA]</scope>
    <source>
        <strain evidence="6 7">C3-41</strain>
    </source>
</reference>
<dbReference type="EMBL" id="CP000817">
    <property type="protein sequence ID" value="ACA41716.1"/>
    <property type="molecule type" value="Genomic_DNA"/>
</dbReference>
<evidence type="ECO:0000256" key="2">
    <source>
        <dbReference type="ARBA" id="ARBA00023125"/>
    </source>
</evidence>
<dbReference type="InterPro" id="IPR029016">
    <property type="entry name" value="GAF-like_dom_sf"/>
</dbReference>
<dbReference type="GO" id="GO:0045892">
    <property type="term" value="P:negative regulation of DNA-templated transcription"/>
    <property type="evidence" value="ECO:0007669"/>
    <property type="project" value="TreeGrafter"/>
</dbReference>
<dbReference type="PROSITE" id="PS51077">
    <property type="entry name" value="HTH_ICLR"/>
    <property type="match status" value="1"/>
</dbReference>
<dbReference type="SUPFAM" id="SSF46785">
    <property type="entry name" value="Winged helix' DNA-binding domain"/>
    <property type="match status" value="1"/>
</dbReference>
<dbReference type="PROSITE" id="PS51078">
    <property type="entry name" value="ICLR_ED"/>
    <property type="match status" value="1"/>
</dbReference>
<dbReference type="AlphaFoldDB" id="B1HY01"/>
<evidence type="ECO:0000313" key="6">
    <source>
        <dbReference type="EMBL" id="ACA41716.1"/>
    </source>
</evidence>
<dbReference type="GO" id="GO:0003700">
    <property type="term" value="F:DNA-binding transcription factor activity"/>
    <property type="evidence" value="ECO:0007669"/>
    <property type="project" value="TreeGrafter"/>
</dbReference>
<proteinExistence type="predicted"/>
<dbReference type="Proteomes" id="UP000002164">
    <property type="component" value="Chromosome"/>
</dbReference>
<evidence type="ECO:0000313" key="7">
    <source>
        <dbReference type="Proteomes" id="UP000002164"/>
    </source>
</evidence>
<dbReference type="SMART" id="SM00346">
    <property type="entry name" value="HTH_ICLR"/>
    <property type="match status" value="1"/>
</dbReference>
<accession>B1HY01</accession>
<feature type="domain" description="IclR-ED" evidence="5">
    <location>
        <begin position="68"/>
        <end position="250"/>
    </location>
</feature>
<feature type="domain" description="HTH iclR-type" evidence="4">
    <location>
        <begin position="5"/>
        <end position="67"/>
    </location>
</feature>
<dbReference type="Gene3D" id="1.10.10.10">
    <property type="entry name" value="Winged helix-like DNA-binding domain superfamily/Winged helix DNA-binding domain"/>
    <property type="match status" value="1"/>
</dbReference>
<dbReference type="PANTHER" id="PTHR30136">
    <property type="entry name" value="HELIX-TURN-HELIX TRANSCRIPTIONAL REGULATOR, ICLR FAMILY"/>
    <property type="match status" value="1"/>
</dbReference>
<evidence type="ECO:0000256" key="1">
    <source>
        <dbReference type="ARBA" id="ARBA00023015"/>
    </source>
</evidence>
<protein>
    <submittedName>
        <fullName evidence="6">HTH-type transcriptional regulator kipR (Kip operon repressor protein)</fullName>
    </submittedName>
</protein>
<gene>
    <name evidence="6" type="primary">kipR</name>
    <name evidence="6" type="ordered locus">Bsph_4257</name>
</gene>
<keyword evidence="3" id="KW-0804">Transcription</keyword>
<evidence type="ECO:0000259" key="4">
    <source>
        <dbReference type="PROSITE" id="PS51077"/>
    </source>
</evidence>
<dbReference type="GO" id="GO:0003677">
    <property type="term" value="F:DNA binding"/>
    <property type="evidence" value="ECO:0007669"/>
    <property type="project" value="UniProtKB-KW"/>
</dbReference>
<dbReference type="InterPro" id="IPR036390">
    <property type="entry name" value="WH_DNA-bd_sf"/>
</dbReference>
<name>B1HY01_LYSSC</name>
<keyword evidence="2" id="KW-0238">DNA-binding</keyword>
<dbReference type="InterPro" id="IPR005471">
    <property type="entry name" value="Tscrpt_reg_IclR_N"/>
</dbReference>
<dbReference type="EnsemblBacteria" id="ACA41716">
    <property type="protein sequence ID" value="ACA41716"/>
    <property type="gene ID" value="Bsph_4257"/>
</dbReference>
<dbReference type="InterPro" id="IPR014757">
    <property type="entry name" value="Tscrpt_reg_IclR_C"/>
</dbReference>
<evidence type="ECO:0000256" key="3">
    <source>
        <dbReference type="ARBA" id="ARBA00023163"/>
    </source>
</evidence>
<dbReference type="HOGENOM" id="CLU_062618_4_3_9"/>
<dbReference type="InterPro" id="IPR036388">
    <property type="entry name" value="WH-like_DNA-bd_sf"/>
</dbReference>